<dbReference type="RefSeq" id="WP_194076134.1">
    <property type="nucleotide sequence ID" value="NZ_CP061839.1"/>
</dbReference>
<dbReference type="SUPFAM" id="SSF53271">
    <property type="entry name" value="PRTase-like"/>
    <property type="match status" value="1"/>
</dbReference>
<dbReference type="EMBL" id="CP061839">
    <property type="protein sequence ID" value="QOW60655.1"/>
    <property type="molecule type" value="Genomic_DNA"/>
</dbReference>
<dbReference type="AlphaFoldDB" id="A0A7S6WNZ2"/>
<evidence type="ECO:0000313" key="2">
    <source>
        <dbReference type="EMBL" id="QOW60655.1"/>
    </source>
</evidence>
<organism evidence="2 3">
    <name type="scientific">Treponema pedis</name>
    <dbReference type="NCBI Taxonomy" id="409322"/>
    <lineage>
        <taxon>Bacteria</taxon>
        <taxon>Pseudomonadati</taxon>
        <taxon>Spirochaetota</taxon>
        <taxon>Spirochaetia</taxon>
        <taxon>Spirochaetales</taxon>
        <taxon>Treponemataceae</taxon>
        <taxon>Treponema</taxon>
    </lineage>
</organism>
<dbReference type="Proteomes" id="UP000593915">
    <property type="component" value="Chromosome"/>
</dbReference>
<dbReference type="Gene3D" id="3.40.50.2020">
    <property type="match status" value="1"/>
</dbReference>
<name>A0A7S6WNZ2_9SPIR</name>
<reference evidence="2 3" key="1">
    <citation type="submission" date="2020-09" db="EMBL/GenBank/DDBJ databases">
        <title>Characterization of Treponema spp. from bovine digital dermatitis in Korea.</title>
        <authorList>
            <person name="Espiritu H.M."/>
            <person name="Cho Y.I."/>
            <person name="Mamuad L."/>
        </authorList>
    </citation>
    <scope>NUCLEOTIDE SEQUENCE [LARGE SCALE GENOMIC DNA]</scope>
    <source>
        <strain evidence="2 3">KS1</strain>
    </source>
</reference>
<sequence>MLKKLKLKSKVVLRNIYADLICPQKCLLCGTETNCGLPICSACTSTEIEGALNFRLKNEEKFCKKCGRFLISEKEYCTNCRTAILKEKNLKDEKNEPIPQSCDRIFSIYPYQGKCGQLLVHWKNFSVRGFAEVFAKSISCFVNKKEELQNIKIVPVPPRPKKIKNKGWDQIEDTAVQLEHIYDFKILRCLKRKDGTAQKTLSREKRKTNLKGKIFIKNAKQMIPETLIILDDVMTTGATLNFCAAALKEAGCKKVYGLCLFFD</sequence>
<dbReference type="InterPro" id="IPR051910">
    <property type="entry name" value="ComF/GntX_DNA_util-trans"/>
</dbReference>
<accession>A0A7S6WNZ2</accession>
<dbReference type="CDD" id="cd06223">
    <property type="entry name" value="PRTases_typeI"/>
    <property type="match status" value="1"/>
</dbReference>
<dbReference type="InterPro" id="IPR029057">
    <property type="entry name" value="PRTase-like"/>
</dbReference>
<dbReference type="InterPro" id="IPR000836">
    <property type="entry name" value="PRTase_dom"/>
</dbReference>
<comment type="similarity">
    <text evidence="1">Belongs to the ComF/GntX family.</text>
</comment>
<dbReference type="PANTHER" id="PTHR47505">
    <property type="entry name" value="DNA UTILIZATION PROTEIN YHGH"/>
    <property type="match status" value="1"/>
</dbReference>
<gene>
    <name evidence="2" type="ORF">IFE08_12770</name>
</gene>
<evidence type="ECO:0000313" key="3">
    <source>
        <dbReference type="Proteomes" id="UP000593915"/>
    </source>
</evidence>
<dbReference type="PANTHER" id="PTHR47505:SF1">
    <property type="entry name" value="DNA UTILIZATION PROTEIN YHGH"/>
    <property type="match status" value="1"/>
</dbReference>
<evidence type="ECO:0000256" key="1">
    <source>
        <dbReference type="ARBA" id="ARBA00008007"/>
    </source>
</evidence>
<proteinExistence type="inferred from homology"/>
<protein>
    <submittedName>
        <fullName evidence="2">ComF family protein</fullName>
    </submittedName>
</protein>